<gene>
    <name evidence="1" type="ORF">ACHE_40935S</name>
</gene>
<reference evidence="1" key="1">
    <citation type="submission" date="2021-01" db="EMBL/GenBank/DDBJ databases">
        <authorList>
            <consortium name="Aspergillus chevalieri M1 genome sequencing consortium"/>
            <person name="Kazuki M."/>
            <person name="Futagami T."/>
        </authorList>
    </citation>
    <scope>NUCLEOTIDE SEQUENCE</scope>
    <source>
        <strain evidence="1">M1</strain>
    </source>
</reference>
<protein>
    <submittedName>
        <fullName evidence="1">Uncharacterized protein</fullName>
    </submittedName>
</protein>
<dbReference type="GeneID" id="66982730"/>
<reference evidence="1" key="2">
    <citation type="submission" date="2021-02" db="EMBL/GenBank/DDBJ databases">
        <title>Aspergillus chevalieri M1 genome sequence.</title>
        <authorList>
            <person name="Kadooka C."/>
            <person name="Mori K."/>
            <person name="Futagami T."/>
        </authorList>
    </citation>
    <scope>NUCLEOTIDE SEQUENCE</scope>
    <source>
        <strain evidence="1">M1</strain>
    </source>
</reference>
<proteinExistence type="predicted"/>
<dbReference type="AlphaFoldDB" id="A0A7R7ZP87"/>
<keyword evidence="2" id="KW-1185">Reference proteome</keyword>
<sequence>MMIPPPAPSLSSVTDYYPSSTTLSTSSVDTGLASDLARHDILEDDGNGVLVVPQTHSPSESQSFIQTPAPRISNTRPIFYSSRAYYDYDDYDNATNNHNYNYACLFHILNCHETFTDIEHWKTHVLSHFRTHQPPPMARCPICPTITSPTSPTNTNNTPNNIFTDTPHSRAWDALLDHIDTVHYQHGHTLANTRPDFELLRYLFRLRIISEEQFKLVQVVPGAGSPGYQRGMEPARARMGSAEEPFCAAYSRRRERRMTEERRRGWGVA</sequence>
<dbReference type="Proteomes" id="UP000637239">
    <property type="component" value="Chromosome 4"/>
</dbReference>
<dbReference type="KEGG" id="ache:ACHE_40935S"/>
<name>A0A7R7ZP87_ASPCH</name>
<accession>A0A7R7ZP87</accession>
<evidence type="ECO:0000313" key="2">
    <source>
        <dbReference type="Proteomes" id="UP000637239"/>
    </source>
</evidence>
<dbReference type="RefSeq" id="XP_043136893.1">
    <property type="nucleotide sequence ID" value="XM_043279190.1"/>
</dbReference>
<organism evidence="1 2">
    <name type="scientific">Aspergillus chevalieri</name>
    <name type="common">Eurotium chevalieri</name>
    <dbReference type="NCBI Taxonomy" id="182096"/>
    <lineage>
        <taxon>Eukaryota</taxon>
        <taxon>Fungi</taxon>
        <taxon>Dikarya</taxon>
        <taxon>Ascomycota</taxon>
        <taxon>Pezizomycotina</taxon>
        <taxon>Eurotiomycetes</taxon>
        <taxon>Eurotiomycetidae</taxon>
        <taxon>Eurotiales</taxon>
        <taxon>Aspergillaceae</taxon>
        <taxon>Aspergillus</taxon>
        <taxon>Aspergillus subgen. Aspergillus</taxon>
    </lineage>
</organism>
<evidence type="ECO:0000313" key="1">
    <source>
        <dbReference type="EMBL" id="BCR88371.1"/>
    </source>
</evidence>
<dbReference type="EMBL" id="AP024419">
    <property type="protein sequence ID" value="BCR88371.1"/>
    <property type="molecule type" value="Genomic_DNA"/>
</dbReference>